<dbReference type="RefSeq" id="WP_210657893.1">
    <property type="nucleotide sequence ID" value="NZ_JAGKQQ010000001.1"/>
</dbReference>
<sequence>MSAPVYVLPPLLTGPAQTAPAPTELTDLLRQLIALQQEQVSLLKAQSTNHDPSSRWRALLARWTGEFPNIGGACKQVLPAIERAYLGLVREVTDKLTDDAEVLTDEFVLAEFLDRYGTKLAQMGNIVNQLTPLADASSTDKG</sequence>
<accession>A0ABS5BWP3</accession>
<evidence type="ECO:0000313" key="1">
    <source>
        <dbReference type="EMBL" id="MBP3958162.1"/>
    </source>
</evidence>
<protein>
    <submittedName>
        <fullName evidence="1">Uncharacterized protein</fullName>
    </submittedName>
</protein>
<reference evidence="1 2" key="1">
    <citation type="submission" date="2021-04" db="EMBL/GenBank/DDBJ databases">
        <authorList>
            <person name="Ivanova A."/>
        </authorList>
    </citation>
    <scope>NUCLEOTIDE SEQUENCE [LARGE SCALE GENOMIC DNA]</scope>
    <source>
        <strain evidence="1 2">G18</strain>
    </source>
</reference>
<keyword evidence="2" id="KW-1185">Reference proteome</keyword>
<organism evidence="1 2">
    <name type="scientific">Gemmata palustris</name>
    <dbReference type="NCBI Taxonomy" id="2822762"/>
    <lineage>
        <taxon>Bacteria</taxon>
        <taxon>Pseudomonadati</taxon>
        <taxon>Planctomycetota</taxon>
        <taxon>Planctomycetia</taxon>
        <taxon>Gemmatales</taxon>
        <taxon>Gemmataceae</taxon>
        <taxon>Gemmata</taxon>
    </lineage>
</organism>
<evidence type="ECO:0000313" key="2">
    <source>
        <dbReference type="Proteomes" id="UP000676565"/>
    </source>
</evidence>
<dbReference type="EMBL" id="JAGKQQ010000001">
    <property type="protein sequence ID" value="MBP3958162.1"/>
    <property type="molecule type" value="Genomic_DNA"/>
</dbReference>
<gene>
    <name evidence="1" type="ORF">J8F10_23175</name>
</gene>
<comment type="caution">
    <text evidence="1">The sequence shown here is derived from an EMBL/GenBank/DDBJ whole genome shotgun (WGS) entry which is preliminary data.</text>
</comment>
<dbReference type="Proteomes" id="UP000676565">
    <property type="component" value="Unassembled WGS sequence"/>
</dbReference>
<name>A0ABS5BWP3_9BACT</name>
<proteinExistence type="predicted"/>